<reference evidence="4" key="1">
    <citation type="submission" date="2016-10" db="EMBL/GenBank/DDBJ databases">
        <authorList>
            <person name="Varghese N."/>
            <person name="Submissions S."/>
        </authorList>
    </citation>
    <scope>NUCLEOTIDE SEQUENCE [LARGE SCALE GENOMIC DNA]</scope>
    <source>
        <strain evidence="4">Mob M</strain>
    </source>
</reference>
<dbReference type="HAMAP" id="MF_00498">
    <property type="entry name" value="UPF0179"/>
    <property type="match status" value="1"/>
</dbReference>
<dbReference type="AlphaFoldDB" id="A0A1I4SD63"/>
<dbReference type="RefSeq" id="WP_091936286.1">
    <property type="nucleotide sequence ID" value="NZ_FOUJ01000003.1"/>
</dbReference>
<gene>
    <name evidence="3" type="ORF">SAMN04488696_1899</name>
</gene>
<evidence type="ECO:0000256" key="2">
    <source>
        <dbReference type="HAMAP-Rule" id="MF_00498"/>
    </source>
</evidence>
<name>A0A1I4SD63_9EURY</name>
<dbReference type="Pfam" id="PF03684">
    <property type="entry name" value="UPF0179"/>
    <property type="match status" value="1"/>
</dbReference>
<evidence type="ECO:0000313" key="4">
    <source>
        <dbReference type="Proteomes" id="UP000198535"/>
    </source>
</evidence>
<sequence length="149" mass="16471">MTETNTTITLIGSRLAKEGEDFIFMGESRECGKCKLKRTCMNLDPGRKYRVSKLRGDTVHNCFVHEGGVLTVEVESAPILAAIESRKAVEGSKISYELPKCTEFDDSVYDILYPECLKEGDKCTVVKVLGPMEDGLVSGCSLKKVELKL</sequence>
<dbReference type="PANTHER" id="PTHR40699">
    <property type="entry name" value="UPF0179 PROTEIN MJ1627"/>
    <property type="match status" value="1"/>
</dbReference>
<evidence type="ECO:0000313" key="3">
    <source>
        <dbReference type="EMBL" id="SFM62250.1"/>
    </source>
</evidence>
<dbReference type="PANTHER" id="PTHR40699:SF1">
    <property type="entry name" value="UPF0179 PROTEIN MJ1627"/>
    <property type="match status" value="1"/>
</dbReference>
<dbReference type="STRING" id="487685.SAMN04488696_1899"/>
<proteinExistence type="inferred from homology"/>
<dbReference type="OrthoDB" id="24613at2157"/>
<organism evidence="3 4">
    <name type="scientific">Methanolobus profundi</name>
    <dbReference type="NCBI Taxonomy" id="487685"/>
    <lineage>
        <taxon>Archaea</taxon>
        <taxon>Methanobacteriati</taxon>
        <taxon>Methanobacteriota</taxon>
        <taxon>Stenosarchaea group</taxon>
        <taxon>Methanomicrobia</taxon>
        <taxon>Methanosarcinales</taxon>
        <taxon>Methanosarcinaceae</taxon>
        <taxon>Methanolobus</taxon>
    </lineage>
</organism>
<dbReference type="InterPro" id="IPR005369">
    <property type="entry name" value="UPF0179"/>
</dbReference>
<dbReference type="Proteomes" id="UP000198535">
    <property type="component" value="Unassembled WGS sequence"/>
</dbReference>
<evidence type="ECO:0000256" key="1">
    <source>
        <dbReference type="ARBA" id="ARBA00010824"/>
    </source>
</evidence>
<comment type="similarity">
    <text evidence="1 2">Belongs to the UPF0179 family.</text>
</comment>
<keyword evidence="4" id="KW-1185">Reference proteome</keyword>
<accession>A0A1I4SD63</accession>
<protein>
    <recommendedName>
        <fullName evidence="2">UPF0179 protein SAMN04488696_1899</fullName>
    </recommendedName>
</protein>
<dbReference type="PIRSF" id="PIRSF006595">
    <property type="entry name" value="UCP006595"/>
    <property type="match status" value="1"/>
</dbReference>
<dbReference type="EMBL" id="FOUJ01000003">
    <property type="protein sequence ID" value="SFM62250.1"/>
    <property type="molecule type" value="Genomic_DNA"/>
</dbReference>